<dbReference type="Proteomes" id="UP000001861">
    <property type="component" value="Unassembled WGS sequence"/>
</dbReference>
<dbReference type="OMA" id="DACEITY"/>
<organism evidence="2 3">
    <name type="scientific">Coprinopsis cinerea (strain Okayama-7 / 130 / ATCC MYA-4618 / FGSC 9003)</name>
    <name type="common">Inky cap fungus</name>
    <name type="synonym">Hormographiella aspergillata</name>
    <dbReference type="NCBI Taxonomy" id="240176"/>
    <lineage>
        <taxon>Eukaryota</taxon>
        <taxon>Fungi</taxon>
        <taxon>Dikarya</taxon>
        <taxon>Basidiomycota</taxon>
        <taxon>Agaricomycotina</taxon>
        <taxon>Agaricomycetes</taxon>
        <taxon>Agaricomycetidae</taxon>
        <taxon>Agaricales</taxon>
        <taxon>Agaricineae</taxon>
        <taxon>Psathyrellaceae</taxon>
        <taxon>Coprinopsis</taxon>
    </lineage>
</organism>
<gene>
    <name evidence="2" type="ORF">CC1G_08784</name>
</gene>
<comment type="caution">
    <text evidence="2">The sequence shown here is derived from an EMBL/GenBank/DDBJ whole genome shotgun (WGS) entry which is preliminary data.</text>
</comment>
<dbReference type="EMBL" id="AACS02000001">
    <property type="protein sequence ID" value="EAU92161.1"/>
    <property type="molecule type" value="Genomic_DNA"/>
</dbReference>
<dbReference type="KEGG" id="cci:CC1G_08784"/>
<name>A8N434_COPC7</name>
<feature type="compositionally biased region" description="Basic and acidic residues" evidence="1">
    <location>
        <begin position="278"/>
        <end position="290"/>
    </location>
</feature>
<dbReference type="InterPro" id="IPR059179">
    <property type="entry name" value="MLKL-like_MCAfunc"/>
</dbReference>
<feature type="compositionally biased region" description="Low complexity" evidence="1">
    <location>
        <begin position="201"/>
        <end position="215"/>
    </location>
</feature>
<dbReference type="CDD" id="cd21037">
    <property type="entry name" value="MLKL_NTD"/>
    <property type="match status" value="1"/>
</dbReference>
<evidence type="ECO:0000256" key="1">
    <source>
        <dbReference type="SAM" id="MobiDB-lite"/>
    </source>
</evidence>
<dbReference type="AlphaFoldDB" id="A8N434"/>
<dbReference type="GeneID" id="6006062"/>
<dbReference type="OrthoDB" id="192148at2759"/>
<evidence type="ECO:0000313" key="2">
    <source>
        <dbReference type="EMBL" id="EAU92161.1"/>
    </source>
</evidence>
<proteinExistence type="predicted"/>
<protein>
    <submittedName>
        <fullName evidence="2">Uncharacterized protein</fullName>
    </submittedName>
</protein>
<dbReference type="InParanoid" id="A8N434"/>
<accession>A8N434</accession>
<dbReference type="RefSeq" id="XP_001829629.1">
    <property type="nucleotide sequence ID" value="XM_001829577.1"/>
</dbReference>
<sequence>MAKKGKLEPLRAHPDKKDTALETTDVVLGGVANVIALTPVPGVKEAAELLLSVVELMKTIKDNKEAFKDLVSDAWRFLEAIFETTERLRASGGEIPPDLLDDTAELVSQLRTIESYSQDKVKRNHIKRIIYRDHDLQTLRQYRERLVVVKDRFIVKNTMHIRHDLHQLVQVAVAAGKFMKVVDQQSGNQVTQEATEVVTEVTTTTLTTSAETETATEGKHARSKSNPEPSRAPRKTISRESSIETISSASSKASSSLAHNPSTAAPPRSRRQSAPVLSRREVDSALDSRRGVRKSKNPFEALVEQDEASRSQNYVRQDDAQYDGQDEYYSSYSDTRAASKPPRRNYPGYARARSPGNQHYEDHDDYYDDYDNYDDYDSYGHYSAPAAYPSSHRTSTYHQAATFLSGVGNQTTTIISNSGNDYSRTYVAPRRARPARHRW</sequence>
<dbReference type="VEuPathDB" id="FungiDB:CC1G_08784"/>
<reference evidence="2 3" key="1">
    <citation type="journal article" date="2010" name="Proc. Natl. Acad. Sci. U.S.A.">
        <title>Insights into evolution of multicellular fungi from the assembled chromosomes of the mushroom Coprinopsis cinerea (Coprinus cinereus).</title>
        <authorList>
            <person name="Stajich J.E."/>
            <person name="Wilke S.K."/>
            <person name="Ahren D."/>
            <person name="Au C.H."/>
            <person name="Birren B.W."/>
            <person name="Borodovsky M."/>
            <person name="Burns C."/>
            <person name="Canback B."/>
            <person name="Casselton L.A."/>
            <person name="Cheng C.K."/>
            <person name="Deng J."/>
            <person name="Dietrich F.S."/>
            <person name="Fargo D.C."/>
            <person name="Farman M.L."/>
            <person name="Gathman A.C."/>
            <person name="Goldberg J."/>
            <person name="Guigo R."/>
            <person name="Hoegger P.J."/>
            <person name="Hooker J.B."/>
            <person name="Huggins A."/>
            <person name="James T.Y."/>
            <person name="Kamada T."/>
            <person name="Kilaru S."/>
            <person name="Kodira C."/>
            <person name="Kues U."/>
            <person name="Kupfer D."/>
            <person name="Kwan H.S."/>
            <person name="Lomsadze A."/>
            <person name="Li W."/>
            <person name="Lilly W.W."/>
            <person name="Ma L.J."/>
            <person name="Mackey A.J."/>
            <person name="Manning G."/>
            <person name="Martin F."/>
            <person name="Muraguchi H."/>
            <person name="Natvig D.O."/>
            <person name="Palmerini H."/>
            <person name="Ramesh M.A."/>
            <person name="Rehmeyer C.J."/>
            <person name="Roe B.A."/>
            <person name="Shenoy N."/>
            <person name="Stanke M."/>
            <person name="Ter-Hovhannisyan V."/>
            <person name="Tunlid A."/>
            <person name="Velagapudi R."/>
            <person name="Vision T.J."/>
            <person name="Zeng Q."/>
            <person name="Zolan M.E."/>
            <person name="Pukkila P.J."/>
        </authorList>
    </citation>
    <scope>NUCLEOTIDE SEQUENCE [LARGE SCALE GENOMIC DNA]</scope>
    <source>
        <strain evidence="3">Okayama-7 / 130 / ATCC MYA-4618 / FGSC 9003</strain>
    </source>
</reference>
<evidence type="ECO:0000313" key="3">
    <source>
        <dbReference type="Proteomes" id="UP000001861"/>
    </source>
</evidence>
<feature type="region of interest" description="Disordered" evidence="1">
    <location>
        <begin position="201"/>
        <end position="365"/>
    </location>
</feature>
<feature type="compositionally biased region" description="Low complexity" evidence="1">
    <location>
        <begin position="243"/>
        <end position="256"/>
    </location>
</feature>
<keyword evidence="3" id="KW-1185">Reference proteome</keyword>